<evidence type="ECO:0000256" key="1">
    <source>
        <dbReference type="SAM" id="MobiDB-lite"/>
    </source>
</evidence>
<dbReference type="EMBL" id="NJHN03000058">
    <property type="protein sequence ID" value="KAH9419485.1"/>
    <property type="molecule type" value="Genomic_DNA"/>
</dbReference>
<comment type="caution">
    <text evidence="3">The sequence shown here is derived from an EMBL/GenBank/DDBJ whole genome shotgun (WGS) entry which is preliminary data.</text>
</comment>
<proteinExistence type="predicted"/>
<feature type="compositionally biased region" description="Basic residues" evidence="1">
    <location>
        <begin position="76"/>
        <end position="90"/>
    </location>
</feature>
<feature type="region of interest" description="Disordered" evidence="1">
    <location>
        <begin position="76"/>
        <end position="97"/>
    </location>
</feature>
<organism evidence="3 4">
    <name type="scientific">Dermatophagoides pteronyssinus</name>
    <name type="common">European house dust mite</name>
    <dbReference type="NCBI Taxonomy" id="6956"/>
    <lineage>
        <taxon>Eukaryota</taxon>
        <taxon>Metazoa</taxon>
        <taxon>Ecdysozoa</taxon>
        <taxon>Arthropoda</taxon>
        <taxon>Chelicerata</taxon>
        <taxon>Arachnida</taxon>
        <taxon>Acari</taxon>
        <taxon>Acariformes</taxon>
        <taxon>Sarcoptiformes</taxon>
        <taxon>Astigmata</taxon>
        <taxon>Psoroptidia</taxon>
        <taxon>Analgoidea</taxon>
        <taxon>Pyroglyphidae</taxon>
        <taxon>Dermatophagoidinae</taxon>
        <taxon>Dermatophagoides</taxon>
    </lineage>
</organism>
<sequence length="282" mass="31192">MLFVSNKMMKVMGIERKRIGLFTCFMIILMSSTYGQLPTMEIKITPESQAITEANYTVTKPTPPPLEGANVTKSVHTLKPHPTSHNHSSHNHTDHTDDAKIRRAGIIISAVVIAISMATIVLAAFYWLYFDKQEDDQQSISSHRTADRNDLNREIKNAAIKSLQQNKAPQLPGTTTEREKSRSTSSSASSKKQQPNESSASSSKKRKQTEQSSSKSSKKPVEEKNVNIEPPAPIESKDNQPEKSNSAFPSKQKLPNVEPSNTQSQMPFSVLSAPSVTSKNDE</sequence>
<feature type="region of interest" description="Disordered" evidence="1">
    <location>
        <begin position="160"/>
        <end position="282"/>
    </location>
</feature>
<feature type="transmembrane region" description="Helical" evidence="2">
    <location>
        <begin position="106"/>
        <end position="129"/>
    </location>
</feature>
<evidence type="ECO:0000313" key="3">
    <source>
        <dbReference type="EMBL" id="KAH9419485.1"/>
    </source>
</evidence>
<protein>
    <submittedName>
        <fullName evidence="3">Uncharacterized protein</fullName>
    </submittedName>
</protein>
<dbReference type="Proteomes" id="UP000887458">
    <property type="component" value="Unassembled WGS sequence"/>
</dbReference>
<feature type="compositionally biased region" description="Low complexity" evidence="1">
    <location>
        <begin position="183"/>
        <end position="192"/>
    </location>
</feature>
<evidence type="ECO:0000313" key="4">
    <source>
        <dbReference type="Proteomes" id="UP000887458"/>
    </source>
</evidence>
<keyword evidence="2" id="KW-0472">Membrane</keyword>
<keyword evidence="4" id="KW-1185">Reference proteome</keyword>
<accession>A0ABQ8JAQ7</accession>
<evidence type="ECO:0000256" key="2">
    <source>
        <dbReference type="SAM" id="Phobius"/>
    </source>
</evidence>
<gene>
    <name evidence="3" type="ORF">DERP_009542</name>
</gene>
<keyword evidence="2" id="KW-0812">Transmembrane</keyword>
<reference evidence="3 4" key="2">
    <citation type="journal article" date="2022" name="Mol. Biol. Evol.">
        <title>Comparative Genomics Reveals Insights into the Divergent Evolution of Astigmatic Mites and Household Pest Adaptations.</title>
        <authorList>
            <person name="Xiong Q."/>
            <person name="Wan A.T."/>
            <person name="Liu X."/>
            <person name="Fung C.S."/>
            <person name="Xiao X."/>
            <person name="Malainual N."/>
            <person name="Hou J."/>
            <person name="Wang L."/>
            <person name="Wang M."/>
            <person name="Yang K.Y."/>
            <person name="Cui Y."/>
            <person name="Leung E.L."/>
            <person name="Nong W."/>
            <person name="Shin S.K."/>
            <person name="Au S.W."/>
            <person name="Jeong K.Y."/>
            <person name="Chew F.T."/>
            <person name="Hui J.H."/>
            <person name="Leung T.F."/>
            <person name="Tungtrongchitr A."/>
            <person name="Zhong N."/>
            <person name="Liu Z."/>
            <person name="Tsui S.K."/>
        </authorList>
    </citation>
    <scope>NUCLEOTIDE SEQUENCE [LARGE SCALE GENOMIC DNA]</scope>
    <source>
        <strain evidence="3">Derp</strain>
    </source>
</reference>
<reference evidence="3 4" key="1">
    <citation type="journal article" date="2018" name="J. Allergy Clin. Immunol.">
        <title>High-quality assembly of Dermatophagoides pteronyssinus genome and transcriptome reveals a wide range of novel allergens.</title>
        <authorList>
            <person name="Liu X.Y."/>
            <person name="Yang K.Y."/>
            <person name="Wang M.Q."/>
            <person name="Kwok J.S."/>
            <person name="Zeng X."/>
            <person name="Yang Z."/>
            <person name="Xiao X.J."/>
            <person name="Lau C.P."/>
            <person name="Li Y."/>
            <person name="Huang Z.M."/>
            <person name="Ba J.G."/>
            <person name="Yim A.K."/>
            <person name="Ouyang C.Y."/>
            <person name="Ngai S.M."/>
            <person name="Chan T.F."/>
            <person name="Leung E.L."/>
            <person name="Liu L."/>
            <person name="Liu Z.G."/>
            <person name="Tsui S.K."/>
        </authorList>
    </citation>
    <scope>NUCLEOTIDE SEQUENCE [LARGE SCALE GENOMIC DNA]</scope>
    <source>
        <strain evidence="3">Derp</strain>
    </source>
</reference>
<feature type="compositionally biased region" description="Polar residues" evidence="1">
    <location>
        <begin position="258"/>
        <end position="282"/>
    </location>
</feature>
<keyword evidence="2" id="KW-1133">Transmembrane helix</keyword>
<name>A0ABQ8JAQ7_DERPT</name>